<comment type="caution">
    <text evidence="3">The sequence shown here is derived from an EMBL/GenBank/DDBJ whole genome shotgun (WGS) entry which is preliminary data.</text>
</comment>
<proteinExistence type="predicted"/>
<protein>
    <submittedName>
        <fullName evidence="3">Uncharacterized protein</fullName>
    </submittedName>
</protein>
<feature type="coiled-coil region" evidence="1">
    <location>
        <begin position="185"/>
        <end position="222"/>
    </location>
</feature>
<evidence type="ECO:0000256" key="2">
    <source>
        <dbReference type="SAM" id="MobiDB-lite"/>
    </source>
</evidence>
<organism evidence="3 4">
    <name type="scientific">Acrasis kona</name>
    <dbReference type="NCBI Taxonomy" id="1008807"/>
    <lineage>
        <taxon>Eukaryota</taxon>
        <taxon>Discoba</taxon>
        <taxon>Heterolobosea</taxon>
        <taxon>Tetramitia</taxon>
        <taxon>Eutetramitia</taxon>
        <taxon>Acrasidae</taxon>
        <taxon>Acrasis</taxon>
    </lineage>
</organism>
<keyword evidence="4" id="KW-1185">Reference proteome</keyword>
<feature type="region of interest" description="Disordered" evidence="2">
    <location>
        <begin position="289"/>
        <end position="322"/>
    </location>
</feature>
<gene>
    <name evidence="3" type="ORF">AKO1_003898</name>
</gene>
<dbReference type="AlphaFoldDB" id="A0AAW2ZJI3"/>
<sequence>MIDSSVQCEPFQSELKLQNEQLMEKIDESEHKMRTLHLTIQELNQEKSSLQSECSLESTKCTQLQQDIHALQVTINQHANEHASLSIKYHQLKSDYNTSIEHNQSTLQNLQNTISDLTCQLSTIKQEQQRRPPSPPPSSPPPISTHDEEETLPSQQPSTTNTSEQQHHALNEKEKGYLDWKTKSLDKINSEREKLKRAKQFVKQEKQDIKFKQNMLERARNEWRSDIQHFHQNNGSHQSDRILMSVKSVLEKQAIRLNDDVKQLNRIQRWIVLRKEKLKLLQEKVLSGRNHHHGHHRHGGGRPFSSCSSHSSRSSPCSSTPSCTSTCDVFDTMSNDSSSAVSSMASPLSTMSSLLNHHHRHASGGSGGEERDYGDIGRILNNIESEIADIHEKIKNHMIVSSSSAPNSRNHFFGDELNAPDVIFTRPSTSASVGRQVTQSLNSSMMGSSRWGGNHRNSVSGDVLVDPVGAKWSKYFRQDDRVDSDRSLDRLYEFQKQLCRWGEERDVECEILTEHTKWLRTFHQELSAKR</sequence>
<feature type="region of interest" description="Disordered" evidence="2">
    <location>
        <begin position="124"/>
        <end position="176"/>
    </location>
</feature>
<name>A0AAW2ZJI3_9EUKA</name>
<reference evidence="3 4" key="1">
    <citation type="submission" date="2024-03" db="EMBL/GenBank/DDBJ databases">
        <title>The Acrasis kona genome and developmental transcriptomes reveal deep origins of eukaryotic multicellular pathways.</title>
        <authorList>
            <person name="Sheikh S."/>
            <person name="Fu C.-J."/>
            <person name="Brown M.W."/>
            <person name="Baldauf S.L."/>
        </authorList>
    </citation>
    <scope>NUCLEOTIDE SEQUENCE [LARGE SCALE GENOMIC DNA]</scope>
    <source>
        <strain evidence="3 4">ATCC MYA-3509</strain>
    </source>
</reference>
<keyword evidence="1" id="KW-0175">Coiled coil</keyword>
<accession>A0AAW2ZJI3</accession>
<evidence type="ECO:0000256" key="1">
    <source>
        <dbReference type="SAM" id="Coils"/>
    </source>
</evidence>
<evidence type="ECO:0000313" key="3">
    <source>
        <dbReference type="EMBL" id="KAL0488782.1"/>
    </source>
</evidence>
<dbReference type="EMBL" id="JAOPGA020001475">
    <property type="protein sequence ID" value="KAL0488782.1"/>
    <property type="molecule type" value="Genomic_DNA"/>
</dbReference>
<feature type="compositionally biased region" description="Basic and acidic residues" evidence="2">
    <location>
        <begin position="165"/>
        <end position="176"/>
    </location>
</feature>
<evidence type="ECO:0000313" key="4">
    <source>
        <dbReference type="Proteomes" id="UP001431209"/>
    </source>
</evidence>
<feature type="compositionally biased region" description="Basic residues" evidence="2">
    <location>
        <begin position="289"/>
        <end position="300"/>
    </location>
</feature>
<feature type="compositionally biased region" description="Low complexity" evidence="2">
    <location>
        <begin position="305"/>
        <end position="322"/>
    </location>
</feature>
<dbReference type="Proteomes" id="UP001431209">
    <property type="component" value="Unassembled WGS sequence"/>
</dbReference>
<feature type="compositionally biased region" description="Polar residues" evidence="2">
    <location>
        <begin position="152"/>
        <end position="164"/>
    </location>
</feature>
<feature type="compositionally biased region" description="Pro residues" evidence="2">
    <location>
        <begin position="132"/>
        <end position="143"/>
    </location>
</feature>